<dbReference type="Proteomes" id="UP000779809">
    <property type="component" value="Unassembled WGS sequence"/>
</dbReference>
<evidence type="ECO:0000259" key="3">
    <source>
        <dbReference type="PROSITE" id="PS51819"/>
    </source>
</evidence>
<dbReference type="InterPro" id="IPR029068">
    <property type="entry name" value="Glyas_Bleomycin-R_OHBP_Dase"/>
</dbReference>
<dbReference type="GO" id="GO:0004493">
    <property type="term" value="F:methylmalonyl-CoA epimerase activity"/>
    <property type="evidence" value="ECO:0007669"/>
    <property type="project" value="UniProtKB-EC"/>
</dbReference>
<dbReference type="Pfam" id="PF13669">
    <property type="entry name" value="Glyoxalase_4"/>
    <property type="match status" value="1"/>
</dbReference>
<dbReference type="InterPro" id="IPR051785">
    <property type="entry name" value="MMCE/EMCE_epimerase"/>
</dbReference>
<dbReference type="InterPro" id="IPR017515">
    <property type="entry name" value="MeMalonyl-CoA_epimerase"/>
</dbReference>
<dbReference type="PROSITE" id="PS51819">
    <property type="entry name" value="VOC"/>
    <property type="match status" value="1"/>
</dbReference>
<dbReference type="InterPro" id="IPR037523">
    <property type="entry name" value="VOC_core"/>
</dbReference>
<keyword evidence="4" id="KW-0413">Isomerase</keyword>
<dbReference type="EC" id="5.1.99.1" evidence="4"/>
<evidence type="ECO:0000256" key="1">
    <source>
        <dbReference type="ARBA" id="ARBA00009308"/>
    </source>
</evidence>
<sequence length="135" mass="14431">MLEIDHLGVAVKSLAAAKEFYQALGLAVVGEETVEHEKVKVAMLPVGESRIELLEATSADSPVGRFIAKRGEGLHHVALRVPDLAGTVERLKQRGTRFITDEIKVGAGGHLYVFLHPSATGGVLLELCEDPPQGV</sequence>
<name>A0A932A744_9BACT</name>
<dbReference type="AlphaFoldDB" id="A0A932A744"/>
<dbReference type="PANTHER" id="PTHR43048">
    <property type="entry name" value="METHYLMALONYL-COA EPIMERASE"/>
    <property type="match status" value="1"/>
</dbReference>
<dbReference type="EMBL" id="JACPNR010000005">
    <property type="protein sequence ID" value="MBI2677930.1"/>
    <property type="molecule type" value="Genomic_DNA"/>
</dbReference>
<keyword evidence="2" id="KW-0479">Metal-binding</keyword>
<evidence type="ECO:0000256" key="2">
    <source>
        <dbReference type="ARBA" id="ARBA00022723"/>
    </source>
</evidence>
<comment type="similarity">
    <text evidence="1">Belongs to the methylmalonyl-CoA epimerase family.</text>
</comment>
<evidence type="ECO:0000313" key="4">
    <source>
        <dbReference type="EMBL" id="MBI2677930.1"/>
    </source>
</evidence>
<accession>A0A932A744</accession>
<dbReference type="CDD" id="cd07249">
    <property type="entry name" value="MMCE"/>
    <property type="match status" value="1"/>
</dbReference>
<dbReference type="PANTHER" id="PTHR43048:SF3">
    <property type="entry name" value="METHYLMALONYL-COA EPIMERASE, MITOCHONDRIAL"/>
    <property type="match status" value="1"/>
</dbReference>
<dbReference type="Gene3D" id="3.10.180.10">
    <property type="entry name" value="2,3-Dihydroxybiphenyl 1,2-Dioxygenase, domain 1"/>
    <property type="match status" value="1"/>
</dbReference>
<feature type="domain" description="VOC" evidence="3">
    <location>
        <begin position="3"/>
        <end position="130"/>
    </location>
</feature>
<organism evidence="4 5">
    <name type="scientific">Candidatus Korobacter versatilis</name>
    <dbReference type="NCBI Taxonomy" id="658062"/>
    <lineage>
        <taxon>Bacteria</taxon>
        <taxon>Pseudomonadati</taxon>
        <taxon>Acidobacteriota</taxon>
        <taxon>Terriglobia</taxon>
        <taxon>Terriglobales</taxon>
        <taxon>Candidatus Korobacteraceae</taxon>
        <taxon>Candidatus Korobacter</taxon>
    </lineage>
</organism>
<reference evidence="4" key="1">
    <citation type="submission" date="2020-07" db="EMBL/GenBank/DDBJ databases">
        <title>Huge and variable diversity of episymbiotic CPR bacteria and DPANN archaea in groundwater ecosystems.</title>
        <authorList>
            <person name="He C.Y."/>
            <person name="Keren R."/>
            <person name="Whittaker M."/>
            <person name="Farag I.F."/>
            <person name="Doudna J."/>
            <person name="Cate J.H.D."/>
            <person name="Banfield J.F."/>
        </authorList>
    </citation>
    <scope>NUCLEOTIDE SEQUENCE</scope>
    <source>
        <strain evidence="4">NC_groundwater_580_Pr5_B-0.1um_64_19</strain>
    </source>
</reference>
<evidence type="ECO:0000313" key="5">
    <source>
        <dbReference type="Proteomes" id="UP000779809"/>
    </source>
</evidence>
<dbReference type="GO" id="GO:0046872">
    <property type="term" value="F:metal ion binding"/>
    <property type="evidence" value="ECO:0007669"/>
    <property type="project" value="UniProtKB-KW"/>
</dbReference>
<gene>
    <name evidence="4" type="primary">mce</name>
    <name evidence="4" type="ORF">HYX28_04035</name>
</gene>
<dbReference type="NCBIfam" id="TIGR03081">
    <property type="entry name" value="metmalonyl_epim"/>
    <property type="match status" value="1"/>
</dbReference>
<dbReference type="SUPFAM" id="SSF54593">
    <property type="entry name" value="Glyoxalase/Bleomycin resistance protein/Dihydroxybiphenyl dioxygenase"/>
    <property type="match status" value="1"/>
</dbReference>
<dbReference type="GO" id="GO:0046491">
    <property type="term" value="P:L-methylmalonyl-CoA metabolic process"/>
    <property type="evidence" value="ECO:0007669"/>
    <property type="project" value="TreeGrafter"/>
</dbReference>
<comment type="caution">
    <text evidence="4">The sequence shown here is derived from an EMBL/GenBank/DDBJ whole genome shotgun (WGS) entry which is preliminary data.</text>
</comment>
<proteinExistence type="inferred from homology"/>
<protein>
    <submittedName>
        <fullName evidence="4">Methylmalonyl-CoA epimerase</fullName>
        <ecNumber evidence="4">5.1.99.1</ecNumber>
    </submittedName>
</protein>